<feature type="domain" description="HTH tetR-type" evidence="3">
    <location>
        <begin position="1"/>
        <end position="61"/>
    </location>
</feature>
<dbReference type="AlphaFoldDB" id="A0A8J7GGR9"/>
<evidence type="ECO:0000256" key="1">
    <source>
        <dbReference type="ARBA" id="ARBA00023125"/>
    </source>
</evidence>
<keyword evidence="5" id="KW-1185">Reference proteome</keyword>
<dbReference type="RefSeq" id="WP_197005444.1">
    <property type="nucleotide sequence ID" value="NZ_BONS01000009.1"/>
</dbReference>
<dbReference type="Gene3D" id="1.10.357.10">
    <property type="entry name" value="Tetracycline Repressor, domain 2"/>
    <property type="match status" value="1"/>
</dbReference>
<evidence type="ECO:0000259" key="3">
    <source>
        <dbReference type="PROSITE" id="PS50977"/>
    </source>
</evidence>
<keyword evidence="1 2" id="KW-0238">DNA-binding</keyword>
<dbReference type="Proteomes" id="UP000622552">
    <property type="component" value="Unassembled WGS sequence"/>
</dbReference>
<evidence type="ECO:0000313" key="4">
    <source>
        <dbReference type="EMBL" id="MBG6138714.1"/>
    </source>
</evidence>
<sequence>MDTRERIMVEALDLFAERGYGETSLREIAERIGITKAAVYYHFKTKDDILNGLLDTMGQQIDEIIAWGQTQPRTAETRQEVARRYAARIREGAKVMRFLHENQTALRGIDAGARFRERMGRLHDLFVGPDPDLAERLRGLAAIMTMHAGWMLREEHATSDDQMADTILEVALELVNGKP</sequence>
<dbReference type="PANTHER" id="PTHR30055">
    <property type="entry name" value="HTH-TYPE TRANSCRIPTIONAL REGULATOR RUTR"/>
    <property type="match status" value="1"/>
</dbReference>
<dbReference type="GO" id="GO:0003700">
    <property type="term" value="F:DNA-binding transcription factor activity"/>
    <property type="evidence" value="ECO:0007669"/>
    <property type="project" value="TreeGrafter"/>
</dbReference>
<accession>A0A8J7GGR9</accession>
<dbReference type="Pfam" id="PF00440">
    <property type="entry name" value="TetR_N"/>
    <property type="match status" value="1"/>
</dbReference>
<dbReference type="SUPFAM" id="SSF46689">
    <property type="entry name" value="Homeodomain-like"/>
    <property type="match status" value="1"/>
</dbReference>
<dbReference type="PRINTS" id="PR00455">
    <property type="entry name" value="HTHTETR"/>
</dbReference>
<dbReference type="InterPro" id="IPR050109">
    <property type="entry name" value="HTH-type_TetR-like_transc_reg"/>
</dbReference>
<reference evidence="4" key="1">
    <citation type="submission" date="2020-11" db="EMBL/GenBank/DDBJ databases">
        <title>Sequencing the genomes of 1000 actinobacteria strains.</title>
        <authorList>
            <person name="Klenk H.-P."/>
        </authorList>
    </citation>
    <scope>NUCLEOTIDE SEQUENCE</scope>
    <source>
        <strain evidence="4">DSM 45356</strain>
    </source>
</reference>
<evidence type="ECO:0000256" key="2">
    <source>
        <dbReference type="PROSITE-ProRule" id="PRU00335"/>
    </source>
</evidence>
<dbReference type="PROSITE" id="PS01081">
    <property type="entry name" value="HTH_TETR_1"/>
    <property type="match status" value="1"/>
</dbReference>
<proteinExistence type="predicted"/>
<comment type="caution">
    <text evidence="4">The sequence shown here is derived from an EMBL/GenBank/DDBJ whole genome shotgun (WGS) entry which is preliminary data.</text>
</comment>
<dbReference type="InterPro" id="IPR023772">
    <property type="entry name" value="DNA-bd_HTH_TetR-type_CS"/>
</dbReference>
<dbReference type="InterPro" id="IPR001647">
    <property type="entry name" value="HTH_TetR"/>
</dbReference>
<dbReference type="EMBL" id="JADOUF010000001">
    <property type="protein sequence ID" value="MBG6138714.1"/>
    <property type="molecule type" value="Genomic_DNA"/>
</dbReference>
<name>A0A8J7GGR9_9ACTN</name>
<evidence type="ECO:0000313" key="5">
    <source>
        <dbReference type="Proteomes" id="UP000622552"/>
    </source>
</evidence>
<protein>
    <submittedName>
        <fullName evidence="4">AcrR family transcriptional regulator</fullName>
    </submittedName>
</protein>
<dbReference type="GO" id="GO:0000976">
    <property type="term" value="F:transcription cis-regulatory region binding"/>
    <property type="evidence" value="ECO:0007669"/>
    <property type="project" value="TreeGrafter"/>
</dbReference>
<dbReference type="PANTHER" id="PTHR30055:SF226">
    <property type="entry name" value="HTH-TYPE TRANSCRIPTIONAL REGULATOR PKSA"/>
    <property type="match status" value="1"/>
</dbReference>
<organism evidence="4 5">
    <name type="scientific">Longispora fulva</name>
    <dbReference type="NCBI Taxonomy" id="619741"/>
    <lineage>
        <taxon>Bacteria</taxon>
        <taxon>Bacillati</taxon>
        <taxon>Actinomycetota</taxon>
        <taxon>Actinomycetes</taxon>
        <taxon>Micromonosporales</taxon>
        <taxon>Micromonosporaceae</taxon>
        <taxon>Longispora</taxon>
    </lineage>
</organism>
<feature type="DNA-binding region" description="H-T-H motif" evidence="2">
    <location>
        <begin position="24"/>
        <end position="43"/>
    </location>
</feature>
<dbReference type="InterPro" id="IPR009057">
    <property type="entry name" value="Homeodomain-like_sf"/>
</dbReference>
<dbReference type="PROSITE" id="PS50977">
    <property type="entry name" value="HTH_TETR_2"/>
    <property type="match status" value="1"/>
</dbReference>
<gene>
    <name evidence="4" type="ORF">IW245_004908</name>
</gene>